<dbReference type="STRING" id="1142394.PSMK_16030"/>
<reference evidence="2 3" key="1">
    <citation type="submission" date="2012-02" db="EMBL/GenBank/DDBJ databases">
        <title>Complete genome sequence of Phycisphaera mikurensis NBRC 102666.</title>
        <authorList>
            <person name="Ankai A."/>
            <person name="Hosoyama A."/>
            <person name="Terui Y."/>
            <person name="Sekine M."/>
            <person name="Fukai R."/>
            <person name="Kato Y."/>
            <person name="Nakamura S."/>
            <person name="Yamada-Narita S."/>
            <person name="Kawakoshi A."/>
            <person name="Fukunaga Y."/>
            <person name="Yamazaki S."/>
            <person name="Fujita N."/>
        </authorList>
    </citation>
    <scope>NUCLEOTIDE SEQUENCE [LARGE SCALE GENOMIC DNA]</scope>
    <source>
        <strain evidence="3">NBRC 102666 / KCTC 22515 / FYK2301M01</strain>
    </source>
</reference>
<evidence type="ECO:0000313" key="3">
    <source>
        <dbReference type="Proteomes" id="UP000007881"/>
    </source>
</evidence>
<organism evidence="2 3">
    <name type="scientific">Phycisphaera mikurensis (strain NBRC 102666 / KCTC 22515 / FYK2301M01)</name>
    <dbReference type="NCBI Taxonomy" id="1142394"/>
    <lineage>
        <taxon>Bacteria</taxon>
        <taxon>Pseudomonadati</taxon>
        <taxon>Planctomycetota</taxon>
        <taxon>Phycisphaerae</taxon>
        <taxon>Phycisphaerales</taxon>
        <taxon>Phycisphaeraceae</taxon>
        <taxon>Phycisphaera</taxon>
    </lineage>
</organism>
<dbReference type="KEGG" id="phm:PSMK_16030"/>
<keyword evidence="1" id="KW-1133">Transmembrane helix</keyword>
<evidence type="ECO:0000313" key="2">
    <source>
        <dbReference type="EMBL" id="BAM03762.1"/>
    </source>
</evidence>
<accession>I0IES4</accession>
<dbReference type="AlphaFoldDB" id="I0IES4"/>
<dbReference type="HOGENOM" id="CLU_1426811_0_0_0"/>
<keyword evidence="1" id="KW-0812">Transmembrane</keyword>
<sequence>MNRSARVWLTTATGLAVLWLGVALFGWLSTGWETTPQTILAQIGADPLEDAADRDANLRGLADAVNRLPGAARMDPELGEALRGEFEAMTPEERSLYLDLTLPRGFEELMLAFNAMEGAERRRIVGEATARMDEEMARAGGKPPEGLDEGQLQRVVDEGMKSFLSDASAETKLDLQPLVHRMQGVMQGLR</sequence>
<dbReference type="eggNOG" id="ENOG5033M4S">
    <property type="taxonomic scope" value="Bacteria"/>
</dbReference>
<proteinExistence type="predicted"/>
<protein>
    <submittedName>
        <fullName evidence="2">Uncharacterized protein</fullName>
    </submittedName>
</protein>
<dbReference type="EMBL" id="AP012338">
    <property type="protein sequence ID" value="BAM03762.1"/>
    <property type="molecule type" value="Genomic_DNA"/>
</dbReference>
<keyword evidence="1" id="KW-0472">Membrane</keyword>
<dbReference type="Proteomes" id="UP000007881">
    <property type="component" value="Chromosome"/>
</dbReference>
<dbReference type="RefSeq" id="WP_014436980.1">
    <property type="nucleotide sequence ID" value="NC_017080.1"/>
</dbReference>
<keyword evidence="3" id="KW-1185">Reference proteome</keyword>
<feature type="transmembrane region" description="Helical" evidence="1">
    <location>
        <begin position="7"/>
        <end position="28"/>
    </location>
</feature>
<gene>
    <name evidence="2" type="ordered locus">PSMK_16030</name>
</gene>
<name>I0IES4_PHYMF</name>
<evidence type="ECO:0000256" key="1">
    <source>
        <dbReference type="SAM" id="Phobius"/>
    </source>
</evidence>